<keyword evidence="3 7" id="KW-0812">Transmembrane</keyword>
<dbReference type="NCBIfam" id="TIGR02209">
    <property type="entry name" value="ftsL_broad"/>
    <property type="match status" value="1"/>
</dbReference>
<keyword evidence="4 7" id="KW-1133">Transmembrane helix</keyword>
<protein>
    <recommendedName>
        <fullName evidence="7 8">Cell division protein FtsL</fullName>
    </recommendedName>
</protein>
<evidence type="ECO:0000313" key="11">
    <source>
        <dbReference type="Proteomes" id="UP001290455"/>
    </source>
</evidence>
<keyword evidence="1 7" id="KW-1003">Cell membrane</keyword>
<evidence type="ECO:0000256" key="5">
    <source>
        <dbReference type="ARBA" id="ARBA00023136"/>
    </source>
</evidence>
<accession>A0ABU5IU76</accession>
<comment type="caution">
    <text evidence="10">The sequence shown here is derived from an EMBL/GenBank/DDBJ whole genome shotgun (WGS) entry which is preliminary data.</text>
</comment>
<dbReference type="Pfam" id="PF04977">
    <property type="entry name" value="DivIC"/>
    <property type="match status" value="1"/>
</dbReference>
<dbReference type="InterPro" id="IPR011922">
    <property type="entry name" value="Cell_div_FtsL"/>
</dbReference>
<name>A0ABU5IU76_9BACI</name>
<keyword evidence="6 7" id="KW-0131">Cell cycle</keyword>
<proteinExistence type="inferred from homology"/>
<evidence type="ECO:0000256" key="3">
    <source>
        <dbReference type="ARBA" id="ARBA00022692"/>
    </source>
</evidence>
<dbReference type="Proteomes" id="UP001290455">
    <property type="component" value="Unassembled WGS sequence"/>
</dbReference>
<evidence type="ECO:0000256" key="4">
    <source>
        <dbReference type="ARBA" id="ARBA00022989"/>
    </source>
</evidence>
<evidence type="ECO:0000256" key="2">
    <source>
        <dbReference type="ARBA" id="ARBA00022618"/>
    </source>
</evidence>
<gene>
    <name evidence="7 10" type="primary">ftsL</name>
    <name evidence="10" type="ORF">SM124_02910</name>
</gene>
<sequence length="121" mass="13721">MSNLARKLQQEQEQVQQTQYQTVQAPKKSNKFKLSPGEKVLGLTFCAIVCYGAVTIIGNQSDIYQVNKDIQSTKVAIQEQTRANNDLEMQVSELKTYERIWAKAKELGLKLSEDNVKVVQD</sequence>
<keyword evidence="5 7" id="KW-0472">Membrane</keyword>
<keyword evidence="2 7" id="KW-0132">Cell division</keyword>
<dbReference type="InterPro" id="IPR007060">
    <property type="entry name" value="FtsL/DivIC"/>
</dbReference>
<comment type="function">
    <text evidence="7">Essential cell division protein.</text>
</comment>
<comment type="similarity">
    <text evidence="7">Belongs to the FtsL family.</text>
</comment>
<keyword evidence="11" id="KW-1185">Reference proteome</keyword>
<evidence type="ECO:0000256" key="9">
    <source>
        <dbReference type="SAM" id="Coils"/>
    </source>
</evidence>
<feature type="coiled-coil region" evidence="9">
    <location>
        <begin position="70"/>
        <end position="97"/>
    </location>
</feature>
<dbReference type="HAMAP" id="MF_00910">
    <property type="entry name" value="FtsL"/>
    <property type="match status" value="1"/>
</dbReference>
<dbReference type="RefSeq" id="WP_322444985.1">
    <property type="nucleotide sequence ID" value="NZ_JAXOFX010000001.1"/>
</dbReference>
<evidence type="ECO:0000256" key="1">
    <source>
        <dbReference type="ARBA" id="ARBA00022475"/>
    </source>
</evidence>
<evidence type="ECO:0000256" key="6">
    <source>
        <dbReference type="ARBA" id="ARBA00023306"/>
    </source>
</evidence>
<evidence type="ECO:0000256" key="8">
    <source>
        <dbReference type="NCBIfam" id="TIGR02209"/>
    </source>
</evidence>
<reference evidence="10 11" key="1">
    <citation type="submission" date="2023-11" db="EMBL/GenBank/DDBJ databases">
        <title>Bacillus jintuensis, isolated from a mudflat on the Beibu Gulf coast.</title>
        <authorList>
            <person name="Li M."/>
        </authorList>
    </citation>
    <scope>NUCLEOTIDE SEQUENCE [LARGE SCALE GENOMIC DNA]</scope>
    <source>
        <strain evidence="10 11">31A1R</strain>
    </source>
</reference>
<dbReference type="GO" id="GO:0051301">
    <property type="term" value="P:cell division"/>
    <property type="evidence" value="ECO:0007669"/>
    <property type="project" value="UniProtKB-KW"/>
</dbReference>
<evidence type="ECO:0000313" key="10">
    <source>
        <dbReference type="EMBL" id="MDZ5470694.1"/>
    </source>
</evidence>
<keyword evidence="9" id="KW-0175">Coiled coil</keyword>
<dbReference type="EMBL" id="JAXOFX010000001">
    <property type="protein sequence ID" value="MDZ5470694.1"/>
    <property type="molecule type" value="Genomic_DNA"/>
</dbReference>
<organism evidence="10 11">
    <name type="scientific">Robertmurraya mangrovi</name>
    <dbReference type="NCBI Taxonomy" id="3098077"/>
    <lineage>
        <taxon>Bacteria</taxon>
        <taxon>Bacillati</taxon>
        <taxon>Bacillota</taxon>
        <taxon>Bacilli</taxon>
        <taxon>Bacillales</taxon>
        <taxon>Bacillaceae</taxon>
        <taxon>Robertmurraya</taxon>
    </lineage>
</organism>
<evidence type="ECO:0000256" key="7">
    <source>
        <dbReference type="HAMAP-Rule" id="MF_00910"/>
    </source>
</evidence>
<comment type="subcellular location">
    <subcellularLocation>
        <location evidence="7">Cell membrane</location>
        <topology evidence="7">Single-pass type II membrane protein</topology>
    </subcellularLocation>
    <text evidence="7">Localizes to the division septum where it forms a ring structure.</text>
</comment>